<feature type="compositionally biased region" description="Basic residues" evidence="1">
    <location>
        <begin position="631"/>
        <end position="653"/>
    </location>
</feature>
<reference evidence="2 3" key="1">
    <citation type="submission" date="2018-12" db="EMBL/GenBank/DDBJ databases">
        <title>Genome of Verticillium dahliae isolate Getta Getta.</title>
        <authorList>
            <person name="Gardiner D.M."/>
        </authorList>
    </citation>
    <scope>NUCLEOTIDE SEQUENCE [LARGE SCALE GENOMIC DNA]</scope>
    <source>
        <strain evidence="2 3">Getta Getta</strain>
    </source>
</reference>
<organism evidence="2 3">
    <name type="scientific">Verticillium dahliae</name>
    <name type="common">Verticillium wilt</name>
    <dbReference type="NCBI Taxonomy" id="27337"/>
    <lineage>
        <taxon>Eukaryota</taxon>
        <taxon>Fungi</taxon>
        <taxon>Dikarya</taxon>
        <taxon>Ascomycota</taxon>
        <taxon>Pezizomycotina</taxon>
        <taxon>Sordariomycetes</taxon>
        <taxon>Hypocreomycetidae</taxon>
        <taxon>Glomerellales</taxon>
        <taxon>Plectosphaerellaceae</taxon>
        <taxon>Verticillium</taxon>
    </lineage>
</organism>
<dbReference type="Gene3D" id="1.10.238.10">
    <property type="entry name" value="EF-hand"/>
    <property type="match status" value="1"/>
</dbReference>
<evidence type="ECO:0000313" key="3">
    <source>
        <dbReference type="Proteomes" id="UP000288725"/>
    </source>
</evidence>
<dbReference type="InterPro" id="IPR011992">
    <property type="entry name" value="EF-hand-dom_pair"/>
</dbReference>
<dbReference type="SMR" id="A0A366NMM2"/>
<accession>A0A366NMM2</accession>
<feature type="region of interest" description="Disordered" evidence="1">
    <location>
        <begin position="587"/>
        <end position="659"/>
    </location>
</feature>
<evidence type="ECO:0000313" key="2">
    <source>
        <dbReference type="EMBL" id="RXG43154.1"/>
    </source>
</evidence>
<feature type="compositionally biased region" description="Basic residues" evidence="1">
    <location>
        <begin position="603"/>
        <end position="612"/>
    </location>
</feature>
<feature type="compositionally biased region" description="Pro residues" evidence="1">
    <location>
        <begin position="392"/>
        <end position="405"/>
    </location>
</feature>
<dbReference type="Proteomes" id="UP000288725">
    <property type="component" value="Chromosome 4"/>
</dbReference>
<comment type="caution">
    <text evidence="2">The sequence shown here is derived from an EMBL/GenBank/DDBJ whole genome shotgun (WGS) entry which is preliminary data.</text>
</comment>
<dbReference type="SUPFAM" id="SSF47473">
    <property type="entry name" value="EF-hand"/>
    <property type="match status" value="1"/>
</dbReference>
<dbReference type="EMBL" id="RSDZ01000114">
    <property type="protein sequence ID" value="RXG43154.1"/>
    <property type="molecule type" value="Genomic_DNA"/>
</dbReference>
<gene>
    <name evidence="2" type="ORF">VDGE_10295</name>
</gene>
<dbReference type="InterPro" id="IPR000261">
    <property type="entry name" value="EH_dom"/>
</dbReference>
<dbReference type="AlphaFoldDB" id="A0A366NMM2"/>
<dbReference type="PROSITE" id="PS50031">
    <property type="entry name" value="EH"/>
    <property type="match status" value="1"/>
</dbReference>
<feature type="compositionally biased region" description="Basic and acidic residues" evidence="1">
    <location>
        <begin position="265"/>
        <end position="277"/>
    </location>
</feature>
<feature type="compositionally biased region" description="Low complexity" evidence="1">
    <location>
        <begin position="68"/>
        <end position="78"/>
    </location>
</feature>
<proteinExistence type="predicted"/>
<sequence length="782" mass="84019">MAHQPSVRPAVPPPSQAASNAAAALQGANLAFARTTASRPIPPAKRVLPNGALYAAATASIRDRSRSRSPAPSQSRQTTGGTDGTTEHARRPRLASSPPPAARLSPSSAAKPTSYDTKSPSYIAATLAASRSASPSPNANTPVPCLPVARRRTSVNSLSGASSLDLPDTSSIAPTTNLISMFERREDEDNGNGDDVEPMKKRTPVRRPTAMRRVPQLRAMTPEREISPQGRRTPPVRDPGSLATEETTPTARAKPRVKPKLRPMTPERKMSPDRREPGSPLRSELTPPSNPNPHVKARPGLAETEARPRPVETQAGEEAAAKPRAPSPPKPMRAVMAPLRLTQRHAPETRPPQPQKGQRVPDVSLRLGAPETATKADRSNGQALAAKSKPQPSLPPTLPPTPSSPKPVLVPKTRKHRPESIEMPPPRIISRSATAVLSPVPTRPASQAKLRPPTPPQPRGASSTAKPAAPPRATAPLPVNDANLAALSNGRRVSTIARPTTSGTSSSNETFVSASSTQTPRPASPIPRRELPPRPSSTTSMPVGSPTRPYTPSLPRRHPAAVSTSSLPLHSLSNAIMAGSLAAARLTPSNTSASGHSPAPPLPRRHHAKSPRLRQTLRQPAAQSDDEETRRKKKHHGSHSNKKHFHHEGARRRWREEMTPRERKRYEALWASNRGLLHDKMAPGPRAAAAADLVLNVVVREIWRRSRLPDDELGEVWDLVVGQSAGALPPGMLGKQEFVVGTWVVDQRLKGRKIPAKVGASVWDSAKGVRVWTPKAKEARRK</sequence>
<feature type="compositionally biased region" description="Polar residues" evidence="1">
    <location>
        <begin position="497"/>
        <end position="521"/>
    </location>
</feature>
<feature type="region of interest" description="Disordered" evidence="1">
    <location>
        <begin position="1"/>
        <end position="22"/>
    </location>
</feature>
<feature type="compositionally biased region" description="Low complexity" evidence="1">
    <location>
        <begin position="465"/>
        <end position="478"/>
    </location>
</feature>
<evidence type="ECO:0000256" key="1">
    <source>
        <dbReference type="SAM" id="MobiDB-lite"/>
    </source>
</evidence>
<feature type="region of interest" description="Disordered" evidence="1">
    <location>
        <begin position="182"/>
        <end position="566"/>
    </location>
</feature>
<dbReference type="SMART" id="SM00027">
    <property type="entry name" value="EH"/>
    <property type="match status" value="1"/>
</dbReference>
<name>A0A366NMM2_VERDA</name>
<feature type="region of interest" description="Disordered" evidence="1">
    <location>
        <begin position="58"/>
        <end position="117"/>
    </location>
</feature>
<protein>
    <submittedName>
        <fullName evidence="2">Uncharacterized protein</fullName>
    </submittedName>
</protein>